<feature type="transmembrane region" description="Helical" evidence="6">
    <location>
        <begin position="392"/>
        <end position="415"/>
    </location>
</feature>
<feature type="transmembrane region" description="Helical" evidence="6">
    <location>
        <begin position="168"/>
        <end position="201"/>
    </location>
</feature>
<dbReference type="InterPro" id="IPR036259">
    <property type="entry name" value="MFS_trans_sf"/>
</dbReference>
<sequence length="421" mass="46107">MSDENCTKNGMTIGYRDVFRQKEYMKLIFANVINRFGDSIDYIAFTWLVYSLTGSAAWSAIIFGINRVPTIFLQPFAGAMVENWNKKTVMVLTDIIRGVSVSLVAVLFLLQLLNPWILLSFTLVISSAEAFRGPAGTAVLPKILEKECYDFGLSLNSTLTNAIELAGLALAGGIIALFGIHTAILIDAFTFWGSALIILFINTGEDKNTKQKINFKEYLDTLKGGIIYLKRNSVIFNFVLLAMVANAILVPLNSLQAPLIKDILMQGELMLSVLSFCLTAGLGIGSALYPYAAKKLNTRTIIFVGGVLLSLYYIILVLCGYLSSYRLIVYGLCGTTSLITGCALSLLISALNVQFMKQVDTEYLARVGAIMSSGCVGAIPIVSFLISILTKIITLSVIFYAIGGLGMVFFIFLYLKKVRFE</sequence>
<feature type="transmembrane region" description="Helical" evidence="6">
    <location>
        <begin position="234"/>
        <end position="257"/>
    </location>
</feature>
<dbReference type="GO" id="GO:0022857">
    <property type="term" value="F:transmembrane transporter activity"/>
    <property type="evidence" value="ECO:0007669"/>
    <property type="project" value="InterPro"/>
</dbReference>
<dbReference type="GO" id="GO:0005886">
    <property type="term" value="C:plasma membrane"/>
    <property type="evidence" value="ECO:0007669"/>
    <property type="project" value="UniProtKB-SubCell"/>
</dbReference>
<evidence type="ECO:0000313" key="8">
    <source>
        <dbReference type="Proteomes" id="UP000464314"/>
    </source>
</evidence>
<dbReference type="PANTHER" id="PTHR23513">
    <property type="entry name" value="INTEGRAL MEMBRANE EFFLUX PROTEIN-RELATED"/>
    <property type="match status" value="1"/>
</dbReference>
<feature type="transmembrane region" description="Helical" evidence="6">
    <location>
        <begin position="329"/>
        <end position="351"/>
    </location>
</feature>
<proteinExistence type="predicted"/>
<accession>A0A6P1TJB5</accession>
<dbReference type="PRINTS" id="PR01988">
    <property type="entry name" value="EXPORTERBACE"/>
</dbReference>
<evidence type="ECO:0000256" key="3">
    <source>
        <dbReference type="ARBA" id="ARBA00022692"/>
    </source>
</evidence>
<evidence type="ECO:0000256" key="1">
    <source>
        <dbReference type="ARBA" id="ARBA00004651"/>
    </source>
</evidence>
<feature type="transmembrane region" description="Helical" evidence="6">
    <location>
        <begin position="95"/>
        <end position="113"/>
    </location>
</feature>
<gene>
    <name evidence="7" type="ORF">Ana3638_06920</name>
</gene>
<comment type="subcellular location">
    <subcellularLocation>
        <location evidence="1">Cell membrane</location>
        <topology evidence="1">Multi-pass membrane protein</topology>
    </subcellularLocation>
</comment>
<protein>
    <submittedName>
        <fullName evidence="7">MFS transporter</fullName>
    </submittedName>
</protein>
<feature type="transmembrane region" description="Helical" evidence="6">
    <location>
        <begin position="301"/>
        <end position="323"/>
    </location>
</feature>
<dbReference type="Proteomes" id="UP000464314">
    <property type="component" value="Chromosome"/>
</dbReference>
<keyword evidence="8" id="KW-1185">Reference proteome</keyword>
<evidence type="ECO:0000256" key="2">
    <source>
        <dbReference type="ARBA" id="ARBA00022475"/>
    </source>
</evidence>
<dbReference type="InterPro" id="IPR022324">
    <property type="entry name" value="Bacilysin_exporter_BacE_put"/>
</dbReference>
<dbReference type="CDD" id="cd06173">
    <property type="entry name" value="MFS_MefA_like"/>
    <property type="match status" value="1"/>
</dbReference>
<evidence type="ECO:0000256" key="6">
    <source>
        <dbReference type="SAM" id="Phobius"/>
    </source>
</evidence>
<organism evidence="7 8">
    <name type="scientific">Anaerocolumna sedimenticola</name>
    <dbReference type="NCBI Taxonomy" id="2696063"/>
    <lineage>
        <taxon>Bacteria</taxon>
        <taxon>Bacillati</taxon>
        <taxon>Bacillota</taxon>
        <taxon>Clostridia</taxon>
        <taxon>Lachnospirales</taxon>
        <taxon>Lachnospiraceae</taxon>
        <taxon>Anaerocolumna</taxon>
    </lineage>
</organism>
<evidence type="ECO:0000313" key="7">
    <source>
        <dbReference type="EMBL" id="QHQ60533.1"/>
    </source>
</evidence>
<keyword evidence="4 6" id="KW-1133">Transmembrane helix</keyword>
<keyword evidence="2" id="KW-1003">Cell membrane</keyword>
<keyword evidence="3 6" id="KW-0812">Transmembrane</keyword>
<dbReference type="EMBL" id="CP048000">
    <property type="protein sequence ID" value="QHQ60533.1"/>
    <property type="molecule type" value="Genomic_DNA"/>
</dbReference>
<evidence type="ECO:0000256" key="5">
    <source>
        <dbReference type="ARBA" id="ARBA00023136"/>
    </source>
</evidence>
<feature type="transmembrane region" description="Helical" evidence="6">
    <location>
        <begin position="363"/>
        <end position="386"/>
    </location>
</feature>
<reference evidence="7 8" key="1">
    <citation type="submission" date="2020-01" db="EMBL/GenBank/DDBJ databases">
        <title>Genome analysis of Anaerocolumna sp. CBA3638.</title>
        <authorList>
            <person name="Kim J."/>
            <person name="Roh S.W."/>
        </authorList>
    </citation>
    <scope>NUCLEOTIDE SEQUENCE [LARGE SCALE GENOMIC DNA]</scope>
    <source>
        <strain evidence="7 8">CBA3638</strain>
    </source>
</reference>
<dbReference type="KEGG" id="anr:Ana3638_06920"/>
<keyword evidence="5 6" id="KW-0472">Membrane</keyword>
<dbReference type="AlphaFoldDB" id="A0A6P1TJB5"/>
<name>A0A6P1TJB5_9FIRM</name>
<feature type="transmembrane region" description="Helical" evidence="6">
    <location>
        <begin position="42"/>
        <end position="65"/>
    </location>
</feature>
<dbReference type="InterPro" id="IPR011701">
    <property type="entry name" value="MFS"/>
</dbReference>
<evidence type="ECO:0000256" key="4">
    <source>
        <dbReference type="ARBA" id="ARBA00022989"/>
    </source>
</evidence>
<dbReference type="SUPFAM" id="SSF103473">
    <property type="entry name" value="MFS general substrate transporter"/>
    <property type="match status" value="1"/>
</dbReference>
<dbReference type="RefSeq" id="WP_161837369.1">
    <property type="nucleotide sequence ID" value="NZ_CP048000.1"/>
</dbReference>
<dbReference type="PANTHER" id="PTHR23513:SF6">
    <property type="entry name" value="MAJOR FACILITATOR SUPERFAMILY ASSOCIATED DOMAIN-CONTAINING PROTEIN"/>
    <property type="match status" value="1"/>
</dbReference>
<dbReference type="Gene3D" id="1.20.1250.20">
    <property type="entry name" value="MFS general substrate transporter like domains"/>
    <property type="match status" value="1"/>
</dbReference>
<dbReference type="Pfam" id="PF07690">
    <property type="entry name" value="MFS_1"/>
    <property type="match status" value="1"/>
</dbReference>
<feature type="transmembrane region" description="Helical" evidence="6">
    <location>
        <begin position="269"/>
        <end position="289"/>
    </location>
</feature>